<protein>
    <submittedName>
        <fullName evidence="1">Uncharacterized protein</fullName>
    </submittedName>
</protein>
<dbReference type="OrthoDB" id="77614at2759"/>
<dbReference type="Proteomes" id="UP000028582">
    <property type="component" value="Unassembled WGS sequence"/>
</dbReference>
<dbReference type="AlphaFoldDB" id="A0A081AAL5"/>
<proteinExistence type="predicted"/>
<dbReference type="Gene3D" id="1.25.40.10">
    <property type="entry name" value="Tetratricopeptide repeat domain"/>
    <property type="match status" value="1"/>
</dbReference>
<accession>A0A081AAL5</accession>
<dbReference type="EMBL" id="ANJA01001613">
    <property type="protein sequence ID" value="ETO75926.1"/>
    <property type="molecule type" value="Genomic_DNA"/>
</dbReference>
<evidence type="ECO:0000313" key="1">
    <source>
        <dbReference type="EMBL" id="ETO75926.1"/>
    </source>
</evidence>
<gene>
    <name evidence="1" type="ORF">F444_08572</name>
</gene>
<comment type="caution">
    <text evidence="1">The sequence shown here is derived from an EMBL/GenBank/DDBJ whole genome shotgun (WGS) entry which is preliminary data.</text>
</comment>
<evidence type="ECO:0000313" key="2">
    <source>
        <dbReference type="Proteomes" id="UP000028582"/>
    </source>
</evidence>
<dbReference type="SUPFAM" id="SSF48452">
    <property type="entry name" value="TPR-like"/>
    <property type="match status" value="2"/>
</dbReference>
<reference evidence="1 2" key="1">
    <citation type="submission" date="2013-11" db="EMBL/GenBank/DDBJ databases">
        <title>The Genome Sequence of Phytophthora parasitica P1976.</title>
        <authorList>
            <consortium name="The Broad Institute Genomics Platform"/>
            <person name="Russ C."/>
            <person name="Tyler B."/>
            <person name="Panabieres F."/>
            <person name="Shan W."/>
            <person name="Tripathy S."/>
            <person name="Grunwald N."/>
            <person name="Machado M."/>
            <person name="Johnson C.S."/>
            <person name="Walker B."/>
            <person name="Young S."/>
            <person name="Zeng Q."/>
            <person name="Gargeya S."/>
            <person name="Fitzgerald M."/>
            <person name="Haas B."/>
            <person name="Abouelleil A."/>
            <person name="Allen A.W."/>
            <person name="Alvarado L."/>
            <person name="Arachchi H.M."/>
            <person name="Berlin A.M."/>
            <person name="Chapman S.B."/>
            <person name="Gainer-Dewar J."/>
            <person name="Goldberg J."/>
            <person name="Griggs A."/>
            <person name="Gujja S."/>
            <person name="Hansen M."/>
            <person name="Howarth C."/>
            <person name="Imamovic A."/>
            <person name="Ireland A."/>
            <person name="Larimer J."/>
            <person name="McCowan C."/>
            <person name="Murphy C."/>
            <person name="Pearson M."/>
            <person name="Poon T.W."/>
            <person name="Priest M."/>
            <person name="Roberts A."/>
            <person name="Saif S."/>
            <person name="Shea T."/>
            <person name="Sisk P."/>
            <person name="Sykes S."/>
            <person name="Wortman J."/>
            <person name="Nusbaum C."/>
            <person name="Birren B."/>
        </authorList>
    </citation>
    <scope>NUCLEOTIDE SEQUENCE [LARGE SCALE GENOMIC DNA]</scope>
    <source>
        <strain evidence="1 2">P1976</strain>
    </source>
</reference>
<organism evidence="1 2">
    <name type="scientific">Phytophthora nicotianae P1976</name>
    <dbReference type="NCBI Taxonomy" id="1317066"/>
    <lineage>
        <taxon>Eukaryota</taxon>
        <taxon>Sar</taxon>
        <taxon>Stramenopiles</taxon>
        <taxon>Oomycota</taxon>
        <taxon>Peronosporomycetes</taxon>
        <taxon>Peronosporales</taxon>
        <taxon>Peronosporaceae</taxon>
        <taxon>Phytophthora</taxon>
    </lineage>
</organism>
<sequence>MESASALLQLVRDAASGAQSSNLRERDLLASLESVRKQLQRSTMPPESNAIAICHVTAQVSAFLIQYRPLAAQNASSKWHKRVFLLEAAVASAFTSFTNAEELKNEDRGDLCNMMKWLYQRLWGMAQTPQQAAKVVTVMTKLCVLLAICWLSYDRIGRLIKVENLLTICSNFCSDYESTKPLAKWPLFLLGMVEMTENQDYIGALECLRSAVERCDGSELDGVLFYWYAVALIHSGHSGDAVMALDKCIRANYEPTACLSLQALVNLQATDYHAASEQLQRALGINFEDPKSMFNYGLLMEQMDNFEAQQQLLEYVLEFYGAGSADSTAKQLGDADQTKTTALFDERSLASLLPSRQTSLNLSRVHLHLAMAAMENGDWVESKKHFEEFLGVEHQCAITTTVLEAARDYVYVLLQCKLPSLALRKCEQNLQNAVTDTVNEDDMISLLLLHLYKADALLCLERVDECCEYLQQIVQPKIQEIMSREQATTAISEEVVSCHTQLLNNLAVVVACCSGVDPAISILREGLQQYPDCLALKFNLALLLWRKDDKPAACTMWVKARGWDLQAKINGADVGTTYQNAALSASKSQMPSISEHVQGDLDGEDGISAQQLVYLDALILNYWRKTRESQLVDYSLQYIEYLESLGTTDIPQNN</sequence>
<name>A0A081AAL5_PHYNI</name>
<dbReference type="InterPro" id="IPR011990">
    <property type="entry name" value="TPR-like_helical_dom_sf"/>
</dbReference>